<proteinExistence type="predicted"/>
<comment type="caution">
    <text evidence="1">The sequence shown here is derived from an EMBL/GenBank/DDBJ whole genome shotgun (WGS) entry which is preliminary data.</text>
</comment>
<feature type="non-terminal residue" evidence="1">
    <location>
        <position position="59"/>
    </location>
</feature>
<accession>A0A8S0S722</accession>
<organism evidence="1 2">
    <name type="scientific">Olea europaea subsp. europaea</name>
    <dbReference type="NCBI Taxonomy" id="158383"/>
    <lineage>
        <taxon>Eukaryota</taxon>
        <taxon>Viridiplantae</taxon>
        <taxon>Streptophyta</taxon>
        <taxon>Embryophyta</taxon>
        <taxon>Tracheophyta</taxon>
        <taxon>Spermatophyta</taxon>
        <taxon>Magnoliopsida</taxon>
        <taxon>eudicotyledons</taxon>
        <taxon>Gunneridae</taxon>
        <taxon>Pentapetalae</taxon>
        <taxon>asterids</taxon>
        <taxon>lamiids</taxon>
        <taxon>Lamiales</taxon>
        <taxon>Oleaceae</taxon>
        <taxon>Oleeae</taxon>
        <taxon>Olea</taxon>
    </lineage>
</organism>
<gene>
    <name evidence="1" type="ORF">OLEA9_A086581</name>
</gene>
<reference evidence="1 2" key="1">
    <citation type="submission" date="2019-12" db="EMBL/GenBank/DDBJ databases">
        <authorList>
            <person name="Alioto T."/>
            <person name="Alioto T."/>
            <person name="Gomez Garrido J."/>
        </authorList>
    </citation>
    <scope>NUCLEOTIDE SEQUENCE [LARGE SCALE GENOMIC DNA]</scope>
</reference>
<feature type="non-terminal residue" evidence="1">
    <location>
        <position position="1"/>
    </location>
</feature>
<dbReference type="EMBL" id="CACTIH010003954">
    <property type="protein sequence ID" value="CAA2987891.1"/>
    <property type="molecule type" value="Genomic_DNA"/>
</dbReference>
<protein>
    <submittedName>
        <fullName evidence="1">Uncharacterized protein</fullName>
    </submittedName>
</protein>
<evidence type="ECO:0000313" key="1">
    <source>
        <dbReference type="EMBL" id="CAA2987891.1"/>
    </source>
</evidence>
<name>A0A8S0S722_OLEEU</name>
<sequence>FYGMAKESGNFPISGVKVSSLIIGLSQPFSVHKLKEGNLAIQGSLLFRPPSSQKLLAEL</sequence>
<dbReference type="AlphaFoldDB" id="A0A8S0S722"/>
<keyword evidence="2" id="KW-1185">Reference proteome</keyword>
<evidence type="ECO:0000313" key="2">
    <source>
        <dbReference type="Proteomes" id="UP000594638"/>
    </source>
</evidence>
<dbReference type="Proteomes" id="UP000594638">
    <property type="component" value="Unassembled WGS sequence"/>
</dbReference>